<gene>
    <name evidence="4" type="ORF">TM35_000432020</name>
</gene>
<evidence type="ECO:0000313" key="4">
    <source>
        <dbReference type="EMBL" id="ORC84634.1"/>
    </source>
</evidence>
<dbReference type="VEuPathDB" id="TriTrypDB:TM35_000432020"/>
<dbReference type="GeneID" id="39989881"/>
<evidence type="ECO:0000256" key="3">
    <source>
        <dbReference type="SAM" id="SignalP"/>
    </source>
</evidence>
<dbReference type="STRING" id="67003.A0A1X0NIP2"/>
<dbReference type="PANTHER" id="PTHR12239:SF41">
    <property type="entry name" value="MEMBRANE ASSOCIATED PROTEIN, PUTATIVE-RELATED"/>
    <property type="match status" value="1"/>
</dbReference>
<reference evidence="4 5" key="1">
    <citation type="submission" date="2017-03" db="EMBL/GenBank/DDBJ databases">
        <title>An alternative strategy for trypanosome survival in the mammalian bloodstream revealed through genome and transcriptome analysis of the ubiquitous bovine parasite Trypanosoma (Megatrypanum) theileri.</title>
        <authorList>
            <person name="Kelly S."/>
            <person name="Ivens A."/>
            <person name="Mott A."/>
            <person name="O'Neill E."/>
            <person name="Emms D."/>
            <person name="Macleod O."/>
            <person name="Voorheis P."/>
            <person name="Matthews J."/>
            <person name="Matthews K."/>
            <person name="Carrington M."/>
        </authorList>
    </citation>
    <scope>NUCLEOTIDE SEQUENCE [LARGE SCALE GENOMIC DNA]</scope>
    <source>
        <strain evidence="4">Edinburgh</strain>
    </source>
</reference>
<evidence type="ECO:0000313" key="5">
    <source>
        <dbReference type="Proteomes" id="UP000192257"/>
    </source>
</evidence>
<comment type="caution">
    <text evidence="4">The sequence shown here is derived from an EMBL/GenBank/DDBJ whole genome shotgun (WGS) entry which is preliminary data.</text>
</comment>
<feature type="chain" id="PRO_5012213648" evidence="3">
    <location>
        <begin position="27"/>
        <end position="461"/>
    </location>
</feature>
<keyword evidence="3" id="KW-0732">Signal</keyword>
<dbReference type="RefSeq" id="XP_028878700.1">
    <property type="nucleotide sequence ID" value="XM_029030101.1"/>
</dbReference>
<feature type="compositionally biased region" description="Basic and acidic residues" evidence="1">
    <location>
        <begin position="379"/>
        <end position="427"/>
    </location>
</feature>
<proteinExistence type="predicted"/>
<dbReference type="AlphaFoldDB" id="A0A1X0NIP2"/>
<feature type="compositionally biased region" description="Basic and acidic residues" evidence="1">
    <location>
        <begin position="327"/>
        <end position="372"/>
    </location>
</feature>
<dbReference type="EMBL" id="NBCO01000043">
    <property type="protein sequence ID" value="ORC84634.1"/>
    <property type="molecule type" value="Genomic_DNA"/>
</dbReference>
<dbReference type="InterPro" id="IPR052293">
    <property type="entry name" value="SRRP"/>
</dbReference>
<keyword evidence="5" id="KW-1185">Reference proteome</keyword>
<evidence type="ECO:0000256" key="2">
    <source>
        <dbReference type="SAM" id="Phobius"/>
    </source>
</evidence>
<accession>A0A1X0NIP2</accession>
<keyword evidence="2" id="KW-1133">Transmembrane helix</keyword>
<keyword evidence="2" id="KW-0472">Membrane</keyword>
<dbReference type="Proteomes" id="UP000192257">
    <property type="component" value="Unassembled WGS sequence"/>
</dbReference>
<feature type="signal peptide" evidence="3">
    <location>
        <begin position="1"/>
        <end position="26"/>
    </location>
</feature>
<keyword evidence="2" id="KW-0812">Transmembrane</keyword>
<protein>
    <submittedName>
        <fullName evidence="4">Uncharacterized protein</fullName>
    </submittedName>
</protein>
<feature type="region of interest" description="Disordered" evidence="1">
    <location>
        <begin position="324"/>
        <end position="436"/>
    </location>
</feature>
<dbReference type="PANTHER" id="PTHR12239">
    <property type="entry name" value="PROTEIN CBG20215-RELATED"/>
    <property type="match status" value="1"/>
</dbReference>
<name>A0A1X0NIP2_9TRYP</name>
<feature type="transmembrane region" description="Helical" evidence="2">
    <location>
        <begin position="441"/>
        <end position="460"/>
    </location>
</feature>
<evidence type="ECO:0000256" key="1">
    <source>
        <dbReference type="SAM" id="MobiDB-lite"/>
    </source>
</evidence>
<sequence>MTTMFVQLRRVVYLLVLLQCCVYVACKEGEDRNVDVDEFLKNYNPNDREMERAAEKVQLYTNAADRMLGEGRTTLLVWKKKVDSCNDTRLSVKKATDAVVGLANEMKLYTDPAGKGEKRGYVLKSGVKGEALLLLVDKIKKVLGGKDDAPNETEKSIDYANVAGKACLTSLMNMEDVLNNLNSSRGGLLSFGEEDVRKNQTLAVLLERSKNVHEELIQLQNDTNKERLRAAQAVSDAREQIKAWNGAMTELKLMGAVGEARGDQLNGLGGSREKIVEGLKTIKESSTDRLEKFKDFRMEDNKKNRKGDAVKEINATVIEANTTEMGRIAEQRRKEEEDRVRRAEEEARRGAEEKARKAQEEARRVAQEERQKQAAAEAQRAKEEQERRKREEQAKREKEEQAKKEREEKAKRDAEEESKRIAEEKAKNAAKKKKDGAVTPFLMHGPLFLLLMCVLGCTLVC</sequence>
<organism evidence="4 5">
    <name type="scientific">Trypanosoma theileri</name>
    <dbReference type="NCBI Taxonomy" id="67003"/>
    <lineage>
        <taxon>Eukaryota</taxon>
        <taxon>Discoba</taxon>
        <taxon>Euglenozoa</taxon>
        <taxon>Kinetoplastea</taxon>
        <taxon>Metakinetoplastina</taxon>
        <taxon>Trypanosomatida</taxon>
        <taxon>Trypanosomatidae</taxon>
        <taxon>Trypanosoma</taxon>
    </lineage>
</organism>